<feature type="domain" description="Gryzun putative trafficking through Golgi" evidence="2">
    <location>
        <begin position="753"/>
        <end position="1116"/>
    </location>
</feature>
<dbReference type="Pfam" id="PF07919">
    <property type="entry name" value="Gryzun"/>
    <property type="match status" value="2"/>
</dbReference>
<dbReference type="OrthoDB" id="6278596at2759"/>
<reference evidence="6 7" key="1">
    <citation type="journal article" date="2019" name="Sci. Rep.">
        <title>Comparative genomics of chytrid fungi reveal insights into the obligate biotrophic and pathogenic lifestyle of Synchytrium endobioticum.</title>
        <authorList>
            <person name="van de Vossenberg B.T.L.H."/>
            <person name="Warris S."/>
            <person name="Nguyen H.D.T."/>
            <person name="van Gent-Pelzer M.P.E."/>
            <person name="Joly D.L."/>
            <person name="van de Geest H.C."/>
            <person name="Bonants P.J.M."/>
            <person name="Smith D.S."/>
            <person name="Levesque C.A."/>
            <person name="van der Lee T.A.J."/>
        </authorList>
    </citation>
    <scope>NUCLEOTIDE SEQUENCE [LARGE SCALE GENOMIC DNA]</scope>
    <source>
        <strain evidence="5 7">LEV6574</strain>
        <strain evidence="4 6">MB42</strain>
    </source>
</reference>
<gene>
    <name evidence="5" type="ORF">SeLEV6574_g01314</name>
    <name evidence="4" type="ORF">SeMB42_g06184</name>
</gene>
<dbReference type="Pfam" id="PF11817">
    <property type="entry name" value="Foie-gras_1"/>
    <property type="match status" value="1"/>
</dbReference>
<dbReference type="SUPFAM" id="SSF48452">
    <property type="entry name" value="TPR-like"/>
    <property type="match status" value="1"/>
</dbReference>
<evidence type="ECO:0000256" key="1">
    <source>
        <dbReference type="SAM" id="MobiDB-lite"/>
    </source>
</evidence>
<feature type="domain" description="Trafficking protein particle complex subunit 11" evidence="3">
    <location>
        <begin position="372"/>
        <end position="713"/>
    </location>
</feature>
<evidence type="ECO:0000313" key="5">
    <source>
        <dbReference type="EMBL" id="TPX49685.1"/>
    </source>
</evidence>
<dbReference type="PANTHER" id="PTHR14374:SF0">
    <property type="entry name" value="TRAFFICKING PROTEIN PARTICLE COMPLEX SUBUNIT 11"/>
    <property type="match status" value="1"/>
</dbReference>
<accession>A0A507CJI7</accession>
<dbReference type="InterPro" id="IPR021773">
    <property type="entry name" value="TPC11"/>
</dbReference>
<dbReference type="Proteomes" id="UP000317494">
    <property type="component" value="Unassembled WGS sequence"/>
</dbReference>
<protein>
    <recommendedName>
        <fullName evidence="8">Trafficking protein particle complex subunit 11 domain-containing protein</fullName>
    </recommendedName>
</protein>
<evidence type="ECO:0000313" key="6">
    <source>
        <dbReference type="Proteomes" id="UP000317494"/>
    </source>
</evidence>
<evidence type="ECO:0008006" key="8">
    <source>
        <dbReference type="Google" id="ProtNLM"/>
    </source>
</evidence>
<feature type="compositionally biased region" description="Polar residues" evidence="1">
    <location>
        <begin position="1038"/>
        <end position="1049"/>
    </location>
</feature>
<feature type="region of interest" description="Disordered" evidence="1">
    <location>
        <begin position="1026"/>
        <end position="1049"/>
    </location>
</feature>
<name>A0A507CJI7_9FUNG</name>
<evidence type="ECO:0000259" key="3">
    <source>
        <dbReference type="Pfam" id="PF11817"/>
    </source>
</evidence>
<dbReference type="EMBL" id="QEAM01000029">
    <property type="protein sequence ID" value="TPX49685.1"/>
    <property type="molecule type" value="Genomic_DNA"/>
</dbReference>
<dbReference type="EMBL" id="QEAN01000332">
    <property type="protein sequence ID" value="TPX39922.1"/>
    <property type="molecule type" value="Genomic_DNA"/>
</dbReference>
<dbReference type="Proteomes" id="UP000320475">
    <property type="component" value="Unassembled WGS sequence"/>
</dbReference>
<evidence type="ECO:0000313" key="7">
    <source>
        <dbReference type="Proteomes" id="UP000320475"/>
    </source>
</evidence>
<dbReference type="InterPro" id="IPR011990">
    <property type="entry name" value="TPR-like_helical_dom_sf"/>
</dbReference>
<evidence type="ECO:0000313" key="4">
    <source>
        <dbReference type="EMBL" id="TPX39922.1"/>
    </source>
</evidence>
<organism evidence="4 6">
    <name type="scientific">Synchytrium endobioticum</name>
    <dbReference type="NCBI Taxonomy" id="286115"/>
    <lineage>
        <taxon>Eukaryota</taxon>
        <taxon>Fungi</taxon>
        <taxon>Fungi incertae sedis</taxon>
        <taxon>Chytridiomycota</taxon>
        <taxon>Chytridiomycota incertae sedis</taxon>
        <taxon>Chytridiomycetes</taxon>
        <taxon>Synchytriales</taxon>
        <taxon>Synchytriaceae</taxon>
        <taxon>Synchytrium</taxon>
    </lineage>
</organism>
<dbReference type="VEuPathDB" id="FungiDB:SeMB42_g06184"/>
<dbReference type="PANTHER" id="PTHR14374">
    <property type="entry name" value="FOIE GRAS"/>
    <property type="match status" value="1"/>
</dbReference>
<dbReference type="InterPro" id="IPR012880">
    <property type="entry name" value="Gryzun"/>
</dbReference>
<feature type="region of interest" description="Disordered" evidence="1">
    <location>
        <begin position="141"/>
        <end position="163"/>
    </location>
</feature>
<evidence type="ECO:0000259" key="2">
    <source>
        <dbReference type="Pfam" id="PF07919"/>
    </source>
</evidence>
<feature type="region of interest" description="Disordered" evidence="1">
    <location>
        <begin position="78"/>
        <end position="102"/>
    </location>
</feature>
<feature type="domain" description="Gryzun putative trafficking through Golgi" evidence="2">
    <location>
        <begin position="1257"/>
        <end position="1376"/>
    </location>
</feature>
<keyword evidence="6" id="KW-1185">Reference proteome</keyword>
<proteinExistence type="predicted"/>
<comment type="caution">
    <text evidence="4">The sequence shown here is derived from an EMBL/GenBank/DDBJ whole genome shotgun (WGS) entry which is preliminary data.</text>
</comment>
<sequence length="1425" mass="155296">MDAYPPEYVALHLPVLGVFGLPMDIPDHDTDASVQLAIAFKKQLLTALAPGNLAGVWDAPVRATTLFSVVPFHKSYTLPPKKAPPSRNAPVAHSPLSPLTATSPLHPDGLISPLWINRHRELLPSVILGFYDLWEPPSTQLAPDRNRDPLGAQHAASLERERDSALCQEINDKRKPAQERGIKFSVVILLGSLTRLEDPHTEERLSYIRKSCTLDSKHSLFALPFGGGMSFDPNDFATSLQRALYDSASNFYREHGKRVKRKKLRYATTGPVRNIPPPPTASALTASSATAASQSSLATPAKPLSSHGWSIRYDFKAAVFSEFRQDYEAAVKSYESAYQTLLEMFLNAISAGVWAPGGGSHAADGLLPYTNRWIEARTLLDCISIKISRLLLHSDQPILALNQLNKHLKLVYALPEFLPTTNTPSFITSTLSQTPTASPPLGLGLTHLNKVINGGSFEYWAWVSSQYRAFGELIELVTTKLGLKPPIGMVIAPPPIANSSDPAAPNAGPTAIPVSSLNPSALVQHAGYYYLLAARASEERWKKFKQAEQAMPNTPFAPTPFAPTVLARPVLGHSRSSISSPFDIWPASLDALNISPADMSSPPHAHALALALATERQVDHASLSIELLTKSYEQFKRQRAGRTTLFIASEIGRLYETSGKLELALRFYERIGRSYRKEGWPTVLSNVLRGQARCAKALNMWDMFVESSIELMSERMSSDPAARASALDDVMALLNVQSLGSTMDSIPRINARLEMDIIETFLNCSIQFKNATGYAASPTEYQIYLATTSSCTPPSPMRLSQLRLVFSDERFNLLITDSMDDNMANAIVAPTSGVPVAWIDIRSPIKLPRPTVLDEQTTFHYTVKADLSIKPGERCVLQGAVLPTDALELRVSRIEGIIKGSAGSVLLRWNVSDRTAGAQIRRRWWVPSARNGKGMWISLEGYGELSCLRVIRKQPAFAIRSLHSPPGYLDEIYPISVEMVNEDSIELQAFCDVEVRGAGPDGLSDPLTLVAIDADALAATVIEQPKSPHQPALPPTSHPQSLASSSHLSKTTPLTPVIMSSKTVGSTNTMIRGLDLGKIAPASTARQSLYIKAHSLAGERVVCVTVFYRPVSTAATDGEDALNPDLYFRKVEVLRVKFEHAFGGSWDVKVVDGKLRQSSDDWIQECEWCELWMVAGNLKCVGPWAIEVAVGQLHQAEPGVHDAIPPDPSVERYPPPKLHIASVSPPSPKPDTWKAGRPHPFLYRMHMSRCAGMPGSPTSIDVGTMEIKWRRQDSGPWTRSVLPIPQLHVAPDGLIVTLQTPADASVGCLFALIYNIYNTACHTYEVLCMLESAEGLVFAGVKSLTCRLLPCGARTLTFNCLALMSGKLAVPKLRIVVKSVGGKERDGGSGGNGARDSAAALGNGDAEIRVLGGESGIFVRPKVHT</sequence>
<dbReference type="STRING" id="286115.A0A507CJI7"/>